<evidence type="ECO:0000313" key="11">
    <source>
        <dbReference type="EMBL" id="GKU88832.1"/>
    </source>
</evidence>
<evidence type="ECO:0000313" key="12">
    <source>
        <dbReference type="Proteomes" id="UP001054252"/>
    </source>
</evidence>
<dbReference type="GO" id="GO:0051225">
    <property type="term" value="P:spindle assembly"/>
    <property type="evidence" value="ECO:0007669"/>
    <property type="project" value="InterPro"/>
</dbReference>
<keyword evidence="8" id="KW-0206">Cytoskeleton</keyword>
<proteinExistence type="inferred from homology"/>
<dbReference type="PANTHER" id="PTHR19378:SF0">
    <property type="entry name" value="HAUS AUGMIN-LIKE COMPLEX SUBUNIT 3"/>
    <property type="match status" value="1"/>
</dbReference>
<accession>A0AAV5HSV5</accession>
<evidence type="ECO:0000256" key="2">
    <source>
        <dbReference type="ARBA" id="ARBA00009645"/>
    </source>
</evidence>
<evidence type="ECO:0000256" key="6">
    <source>
        <dbReference type="ARBA" id="ARBA00022776"/>
    </source>
</evidence>
<keyword evidence="5" id="KW-0493">Microtubule</keyword>
<sequence length="101" mass="11486">MSGGRLCALLSELGYQGADKLDRDSFEWPFQYEQFVQEGKLLEGVDLDFAYDSISAFSSRRDDQEAVFGPEEGLKDVRYDISSITFHSVMFIDPDFGFFST</sequence>
<dbReference type="GO" id="GO:0072686">
    <property type="term" value="C:mitotic spindle"/>
    <property type="evidence" value="ECO:0007669"/>
    <property type="project" value="TreeGrafter"/>
</dbReference>
<dbReference type="Proteomes" id="UP001054252">
    <property type="component" value="Unassembled WGS sequence"/>
</dbReference>
<protein>
    <recommendedName>
        <fullName evidence="10">HAUS augmin-like complex subunit 3 N-terminal domain-containing protein</fullName>
    </recommendedName>
</protein>
<evidence type="ECO:0000256" key="4">
    <source>
        <dbReference type="ARBA" id="ARBA00022618"/>
    </source>
</evidence>
<dbReference type="EMBL" id="BPVZ01000003">
    <property type="protein sequence ID" value="GKU88832.1"/>
    <property type="molecule type" value="Genomic_DNA"/>
</dbReference>
<dbReference type="Pfam" id="PF14932">
    <property type="entry name" value="HAUS-augmin3"/>
    <property type="match status" value="1"/>
</dbReference>
<evidence type="ECO:0000256" key="7">
    <source>
        <dbReference type="ARBA" id="ARBA00023054"/>
    </source>
</evidence>
<dbReference type="GO" id="GO:0005874">
    <property type="term" value="C:microtubule"/>
    <property type="evidence" value="ECO:0007669"/>
    <property type="project" value="UniProtKB-KW"/>
</dbReference>
<evidence type="ECO:0000256" key="9">
    <source>
        <dbReference type="ARBA" id="ARBA00023306"/>
    </source>
</evidence>
<dbReference type="GO" id="GO:0031023">
    <property type="term" value="P:microtubule organizing center organization"/>
    <property type="evidence" value="ECO:0007669"/>
    <property type="project" value="TreeGrafter"/>
</dbReference>
<dbReference type="InterPro" id="IPR026206">
    <property type="entry name" value="HAUS3"/>
</dbReference>
<evidence type="ECO:0000256" key="3">
    <source>
        <dbReference type="ARBA" id="ARBA00022490"/>
    </source>
</evidence>
<evidence type="ECO:0000256" key="1">
    <source>
        <dbReference type="ARBA" id="ARBA00004186"/>
    </source>
</evidence>
<dbReference type="AlphaFoldDB" id="A0AAV5HSV5"/>
<dbReference type="GO" id="GO:0051301">
    <property type="term" value="P:cell division"/>
    <property type="evidence" value="ECO:0007669"/>
    <property type="project" value="UniProtKB-KW"/>
</dbReference>
<keyword evidence="9" id="KW-0131">Cell cycle</keyword>
<keyword evidence="12" id="KW-1185">Reference proteome</keyword>
<dbReference type="GO" id="GO:0070652">
    <property type="term" value="C:HAUS complex"/>
    <property type="evidence" value="ECO:0007669"/>
    <property type="project" value="InterPro"/>
</dbReference>
<gene>
    <name evidence="11" type="ORF">SLEP1_g3049</name>
</gene>
<name>A0AAV5HSV5_9ROSI</name>
<reference evidence="11 12" key="1">
    <citation type="journal article" date="2021" name="Commun. Biol.">
        <title>The genome of Shorea leprosula (Dipterocarpaceae) highlights the ecological relevance of drought in aseasonal tropical rainforests.</title>
        <authorList>
            <person name="Ng K.K.S."/>
            <person name="Kobayashi M.J."/>
            <person name="Fawcett J.A."/>
            <person name="Hatakeyama M."/>
            <person name="Paape T."/>
            <person name="Ng C.H."/>
            <person name="Ang C.C."/>
            <person name="Tnah L.H."/>
            <person name="Lee C.T."/>
            <person name="Nishiyama T."/>
            <person name="Sese J."/>
            <person name="O'Brien M.J."/>
            <person name="Copetti D."/>
            <person name="Mohd Noor M.I."/>
            <person name="Ong R.C."/>
            <person name="Putra M."/>
            <person name="Sireger I.Z."/>
            <person name="Indrioko S."/>
            <person name="Kosugi Y."/>
            <person name="Izuno A."/>
            <person name="Isagi Y."/>
            <person name="Lee S.L."/>
            <person name="Shimizu K.K."/>
        </authorList>
    </citation>
    <scope>NUCLEOTIDE SEQUENCE [LARGE SCALE GENOMIC DNA]</scope>
    <source>
        <strain evidence="11">214</strain>
    </source>
</reference>
<comment type="similarity">
    <text evidence="2">Belongs to the HAUS3 family.</text>
</comment>
<evidence type="ECO:0000259" key="10">
    <source>
        <dbReference type="Pfam" id="PF14932"/>
    </source>
</evidence>
<evidence type="ECO:0000256" key="5">
    <source>
        <dbReference type="ARBA" id="ARBA00022701"/>
    </source>
</evidence>
<feature type="domain" description="HAUS augmin-like complex subunit 3 N-terminal" evidence="10">
    <location>
        <begin position="31"/>
        <end position="79"/>
    </location>
</feature>
<organism evidence="11 12">
    <name type="scientific">Rubroshorea leprosula</name>
    <dbReference type="NCBI Taxonomy" id="152421"/>
    <lineage>
        <taxon>Eukaryota</taxon>
        <taxon>Viridiplantae</taxon>
        <taxon>Streptophyta</taxon>
        <taxon>Embryophyta</taxon>
        <taxon>Tracheophyta</taxon>
        <taxon>Spermatophyta</taxon>
        <taxon>Magnoliopsida</taxon>
        <taxon>eudicotyledons</taxon>
        <taxon>Gunneridae</taxon>
        <taxon>Pentapetalae</taxon>
        <taxon>rosids</taxon>
        <taxon>malvids</taxon>
        <taxon>Malvales</taxon>
        <taxon>Dipterocarpaceae</taxon>
        <taxon>Rubroshorea</taxon>
    </lineage>
</organism>
<comment type="caution">
    <text evidence="11">The sequence shown here is derived from an EMBL/GenBank/DDBJ whole genome shotgun (WGS) entry which is preliminary data.</text>
</comment>
<keyword evidence="3" id="KW-0963">Cytoplasm</keyword>
<comment type="subcellular location">
    <subcellularLocation>
        <location evidence="1">Cytoplasm</location>
        <location evidence="1">Cytoskeleton</location>
        <location evidence="1">Spindle</location>
    </subcellularLocation>
</comment>
<dbReference type="GO" id="GO:0005815">
    <property type="term" value="C:microtubule organizing center"/>
    <property type="evidence" value="ECO:0007669"/>
    <property type="project" value="TreeGrafter"/>
</dbReference>
<dbReference type="PANTHER" id="PTHR19378">
    <property type="entry name" value="GOLGIN- RELATED"/>
    <property type="match status" value="1"/>
</dbReference>
<keyword evidence="6" id="KW-0498">Mitosis</keyword>
<keyword evidence="4" id="KW-0132">Cell division</keyword>
<dbReference type="InterPro" id="IPR032733">
    <property type="entry name" value="HAUS3_N"/>
</dbReference>
<evidence type="ECO:0000256" key="8">
    <source>
        <dbReference type="ARBA" id="ARBA00023212"/>
    </source>
</evidence>
<keyword evidence="7" id="KW-0175">Coiled coil</keyword>